<reference evidence="2 3" key="1">
    <citation type="journal article" date="2006" name="Proc. Natl. Acad. Sci. U.S.A.">
        <title>Evolution of sensory complexity recorded in a myxobacterial genome.</title>
        <authorList>
            <person name="Goldman B.S."/>
            <person name="Nierman W.C."/>
            <person name="Kaiser D."/>
            <person name="Slater S.C."/>
            <person name="Durkin A.S."/>
            <person name="Eisen J.A."/>
            <person name="Ronning C.M."/>
            <person name="Barbazuk W.B."/>
            <person name="Blanchard M."/>
            <person name="Field C."/>
            <person name="Halling C."/>
            <person name="Hinkle G."/>
            <person name="Iartchuk O."/>
            <person name="Kim H.S."/>
            <person name="Mackenzie C."/>
            <person name="Madupu R."/>
            <person name="Miller N."/>
            <person name="Shvartsbeyn A."/>
            <person name="Sullivan S.A."/>
            <person name="Vaudin M."/>
            <person name="Wiegand R."/>
            <person name="Kaplan H.B."/>
        </authorList>
    </citation>
    <scope>NUCLEOTIDE SEQUENCE [LARGE SCALE GENOMIC DNA]</scope>
    <source>
        <strain evidence="3">DK1622</strain>
    </source>
</reference>
<protein>
    <submittedName>
        <fullName evidence="2">Uncharacterized protein</fullName>
    </submittedName>
</protein>
<dbReference type="KEGG" id="mxa:MXAN_4519"/>
<sequence>MDARLIQQAIAHHGWLSPHWRVRTPEDSVTPAVSSTPFYTPEDRARALEE</sequence>
<dbReference type="HOGENOM" id="CLU_3120175_0_0_7"/>
<organism evidence="2 3">
    <name type="scientific">Myxococcus xanthus (strain DK1622)</name>
    <dbReference type="NCBI Taxonomy" id="246197"/>
    <lineage>
        <taxon>Bacteria</taxon>
        <taxon>Pseudomonadati</taxon>
        <taxon>Myxococcota</taxon>
        <taxon>Myxococcia</taxon>
        <taxon>Myxococcales</taxon>
        <taxon>Cystobacterineae</taxon>
        <taxon>Myxococcaceae</taxon>
        <taxon>Myxococcus</taxon>
    </lineage>
</organism>
<name>Q1D3T6_MYXXD</name>
<gene>
    <name evidence="2" type="ordered locus">MXAN_4519</name>
</gene>
<proteinExistence type="predicted"/>
<dbReference type="STRING" id="246197.MXAN_4519"/>
<evidence type="ECO:0000313" key="2">
    <source>
        <dbReference type="EMBL" id="ABF85867.1"/>
    </source>
</evidence>
<accession>Q1D3T6</accession>
<dbReference type="EnsemblBacteria" id="ABF85867">
    <property type="protein sequence ID" value="ABF85867"/>
    <property type="gene ID" value="MXAN_4519"/>
</dbReference>
<feature type="region of interest" description="Disordered" evidence="1">
    <location>
        <begin position="27"/>
        <end position="50"/>
    </location>
</feature>
<evidence type="ECO:0000313" key="3">
    <source>
        <dbReference type="Proteomes" id="UP000002402"/>
    </source>
</evidence>
<feature type="compositionally biased region" description="Basic and acidic residues" evidence="1">
    <location>
        <begin position="41"/>
        <end position="50"/>
    </location>
</feature>
<dbReference type="AlphaFoldDB" id="Q1D3T6"/>
<dbReference type="Proteomes" id="UP000002402">
    <property type="component" value="Chromosome"/>
</dbReference>
<evidence type="ECO:0000256" key="1">
    <source>
        <dbReference type="SAM" id="MobiDB-lite"/>
    </source>
</evidence>
<keyword evidence="3" id="KW-1185">Reference proteome</keyword>
<dbReference type="EMBL" id="CP000113">
    <property type="protein sequence ID" value="ABF85867.1"/>
    <property type="molecule type" value="Genomic_DNA"/>
</dbReference>